<protein>
    <submittedName>
        <fullName evidence="1">Uncharacterized protein</fullName>
    </submittedName>
</protein>
<dbReference type="HOGENOM" id="CLU_3050695_0_0_1"/>
<evidence type="ECO:0000313" key="1">
    <source>
        <dbReference type="EMBL" id="KIK01791.1"/>
    </source>
</evidence>
<sequence length="54" mass="5865">MPGLSEVLSSPCMAEVIRHTPYLSGILKSLFLILRGSLPTIPTSTPLLRMVVNN</sequence>
<proteinExistence type="predicted"/>
<dbReference type="Proteomes" id="UP000054477">
    <property type="component" value="Unassembled WGS sequence"/>
</dbReference>
<dbReference type="EMBL" id="KN838601">
    <property type="protein sequence ID" value="KIK01791.1"/>
    <property type="molecule type" value="Genomic_DNA"/>
</dbReference>
<dbReference type="AlphaFoldDB" id="A0A0C9X9X0"/>
<reference evidence="1 2" key="1">
    <citation type="submission" date="2014-04" db="EMBL/GenBank/DDBJ databases">
        <authorList>
            <consortium name="DOE Joint Genome Institute"/>
            <person name="Kuo A."/>
            <person name="Kohler A."/>
            <person name="Nagy L.G."/>
            <person name="Floudas D."/>
            <person name="Copeland A."/>
            <person name="Barry K.W."/>
            <person name="Cichocki N."/>
            <person name="Veneault-Fourrey C."/>
            <person name="LaButti K."/>
            <person name="Lindquist E.A."/>
            <person name="Lipzen A."/>
            <person name="Lundell T."/>
            <person name="Morin E."/>
            <person name="Murat C."/>
            <person name="Sun H."/>
            <person name="Tunlid A."/>
            <person name="Henrissat B."/>
            <person name="Grigoriev I.V."/>
            <person name="Hibbett D.S."/>
            <person name="Martin F."/>
            <person name="Nordberg H.P."/>
            <person name="Cantor M.N."/>
            <person name="Hua S.X."/>
        </authorList>
    </citation>
    <scope>NUCLEOTIDE SEQUENCE [LARGE SCALE GENOMIC DNA]</scope>
    <source>
        <strain evidence="1 2">LaAM-08-1</strain>
    </source>
</reference>
<keyword evidence="2" id="KW-1185">Reference proteome</keyword>
<evidence type="ECO:0000313" key="2">
    <source>
        <dbReference type="Proteomes" id="UP000054477"/>
    </source>
</evidence>
<gene>
    <name evidence="1" type="ORF">K443DRAFT_547468</name>
</gene>
<name>A0A0C9X9X0_9AGAR</name>
<reference evidence="2" key="2">
    <citation type="submission" date="2015-01" db="EMBL/GenBank/DDBJ databases">
        <title>Evolutionary Origins and Diversification of the Mycorrhizal Mutualists.</title>
        <authorList>
            <consortium name="DOE Joint Genome Institute"/>
            <consortium name="Mycorrhizal Genomics Consortium"/>
            <person name="Kohler A."/>
            <person name="Kuo A."/>
            <person name="Nagy L.G."/>
            <person name="Floudas D."/>
            <person name="Copeland A."/>
            <person name="Barry K.W."/>
            <person name="Cichocki N."/>
            <person name="Veneault-Fourrey C."/>
            <person name="LaButti K."/>
            <person name="Lindquist E.A."/>
            <person name="Lipzen A."/>
            <person name="Lundell T."/>
            <person name="Morin E."/>
            <person name="Murat C."/>
            <person name="Riley R."/>
            <person name="Ohm R."/>
            <person name="Sun H."/>
            <person name="Tunlid A."/>
            <person name="Henrissat B."/>
            <person name="Grigoriev I.V."/>
            <person name="Hibbett D.S."/>
            <person name="Martin F."/>
        </authorList>
    </citation>
    <scope>NUCLEOTIDE SEQUENCE [LARGE SCALE GENOMIC DNA]</scope>
    <source>
        <strain evidence="2">LaAM-08-1</strain>
    </source>
</reference>
<accession>A0A0C9X9X0</accession>
<organism evidence="1 2">
    <name type="scientific">Laccaria amethystina LaAM-08-1</name>
    <dbReference type="NCBI Taxonomy" id="1095629"/>
    <lineage>
        <taxon>Eukaryota</taxon>
        <taxon>Fungi</taxon>
        <taxon>Dikarya</taxon>
        <taxon>Basidiomycota</taxon>
        <taxon>Agaricomycotina</taxon>
        <taxon>Agaricomycetes</taxon>
        <taxon>Agaricomycetidae</taxon>
        <taxon>Agaricales</taxon>
        <taxon>Agaricineae</taxon>
        <taxon>Hydnangiaceae</taxon>
        <taxon>Laccaria</taxon>
    </lineage>
</organism>